<proteinExistence type="predicted"/>
<name>A0A0L8IX71_PSESX</name>
<dbReference type="Proteomes" id="UP000050297">
    <property type="component" value="Unassembled WGS sequence"/>
</dbReference>
<comment type="caution">
    <text evidence="1">The sequence shown here is derived from an EMBL/GenBank/DDBJ whole genome shotgun (WGS) entry which is preliminary data.</text>
</comment>
<accession>A0A0L8IX71</accession>
<evidence type="ECO:0000313" key="2">
    <source>
        <dbReference type="Proteomes" id="UP000050297"/>
    </source>
</evidence>
<dbReference type="EMBL" id="LJPM01000262">
    <property type="protein sequence ID" value="KPW20179.1"/>
    <property type="molecule type" value="Genomic_DNA"/>
</dbReference>
<organism evidence="1 2">
    <name type="scientific">Pseudomonas syringae pv. aceris</name>
    <dbReference type="NCBI Taxonomy" id="199198"/>
    <lineage>
        <taxon>Bacteria</taxon>
        <taxon>Pseudomonadati</taxon>
        <taxon>Pseudomonadota</taxon>
        <taxon>Gammaproteobacteria</taxon>
        <taxon>Pseudomonadales</taxon>
        <taxon>Pseudomonadaceae</taxon>
        <taxon>Pseudomonas</taxon>
        <taxon>Pseudomonas syringae</taxon>
    </lineage>
</organism>
<protein>
    <submittedName>
        <fullName evidence="1">Uncharacterized protein</fullName>
    </submittedName>
</protein>
<sequence length="39" mass="4054">MRRFFVTVAGVASGHAQAGITHGLNGLSSFGHVQKQQSA</sequence>
<reference evidence="1 2" key="1">
    <citation type="submission" date="2015-09" db="EMBL/GenBank/DDBJ databases">
        <title>Genome announcement of multiple Pseudomonas syringae strains.</title>
        <authorList>
            <person name="Thakur S."/>
            <person name="Wang P.W."/>
            <person name="Gong Y."/>
            <person name="Weir B.S."/>
            <person name="Guttman D.S."/>
        </authorList>
    </citation>
    <scope>NUCLEOTIDE SEQUENCE [LARGE SCALE GENOMIC DNA]</scope>
    <source>
        <strain evidence="1 2">ICMP2802</strain>
    </source>
</reference>
<dbReference type="AlphaFoldDB" id="A0A0L8IX71"/>
<dbReference type="PATRIC" id="fig|199198.4.peg.1865"/>
<evidence type="ECO:0000313" key="1">
    <source>
        <dbReference type="EMBL" id="KPW20179.1"/>
    </source>
</evidence>
<gene>
    <name evidence="1" type="ORF">ALO91_102095</name>
</gene>